<dbReference type="OrthoDB" id="5148094at2759"/>
<dbReference type="EMBL" id="MU254126">
    <property type="protein sequence ID" value="KAG9242002.1"/>
    <property type="molecule type" value="Genomic_DNA"/>
</dbReference>
<protein>
    <recommendedName>
        <fullName evidence="7">Gcn1 N-terminal domain-containing protein</fullName>
    </recommendedName>
</protein>
<dbReference type="InterPro" id="IPR056809">
    <property type="entry name" value="HEAT_GCN1_fung"/>
</dbReference>
<dbReference type="GO" id="GO:0005829">
    <property type="term" value="C:cytosol"/>
    <property type="evidence" value="ECO:0007669"/>
    <property type="project" value="TreeGrafter"/>
</dbReference>
<name>A0A9P7YYF0_9HELO</name>
<dbReference type="InterPro" id="IPR022716">
    <property type="entry name" value="Gcn1_N"/>
</dbReference>
<dbReference type="Pfam" id="PF24993">
    <property type="entry name" value="GNC1_N"/>
    <property type="match status" value="1"/>
</dbReference>
<sequence length="987" mass="107942">MTEVEVNGGVCGDLDTSTKTALCSSSRKRRVAHLQVLHERLENREIQSKFLPALLRIFFGTYAYYYDRNSRLAVENCLQVIFKPETPPQAWVEFLKNVLAETSKSGLAPSNAFVLARWCSLILPTIAATNSWDEWGVETLVSNSQALELCLSLSTRPNIKHTALFATKQGLAKAFDARGDLIQEAVEKLTAKAPQPTPNNAIILGAIAAICAGNPKWKAILYGKKSEYYAFYNREIIGSRTHIEPHVANGLEEFFRSFTAAEDVEKDIIPPLEKALLRAPEVVLDDLLTPLFHALPESIDLSVTLRERLMKPLLANVKSTNVAIRQGALDAFKAAVVKSRNEEVMAKITEDVLMPLKTGKLTSADQRTTYAEILAVLPVFKATVLPSSVALAAVAGKEANEAALNAETLALLNYLLWAIQNEMSIEKSVVEVFAKGIADKKVNVKRIWTLRLGELLWASTELDAGSTLTTLAEAAIAPLMGIWKEATTNSIAMAQSGLVTAAYVFTVLWVSNLPTMSSSKIETQLKKAHLGQQVLAVDPKPSFLLNPRIYGKLTSGDEFRWFIRALSVVSDDVISAGSSDSAVSIAWSQAFLFCICSSTVQPNVRKEAVSALSKLYVTNPTPVANIVIEGLWRWRDTVESAEKDTAAAAAKTANQYLHVAAHAICLPPSDAVKIGGDVDIVARKNQMVSMFVLARPELIPRVSWINLCLRAQVDPGELARSSGNILVQQILDLTDFHETLSSHQSNAVKKAACNAAAELAFVAPDSMTTRIVELIQQDLDPQLLADIGPTEAAIYRTPEGTAFVDVLATKSQNYVPNKNVKDYDTLKWEEDLRAQLAQKKGQQKKLTPEENAKVNSQLKKEADIRLNIRHVVAKLLRGIGIIESLATGPPTEASLWMSPAVKALVDIISAGAGLLTGNVGSNAYIACSERLATRIGPLRRFIGIATLRALDVPQLLEELIQEPLEALVTRVLYRLRFSGEQRPFDTV</sequence>
<feature type="domain" description="Gcn1 N-terminal" evidence="2">
    <location>
        <begin position="364"/>
        <end position="721"/>
    </location>
</feature>
<dbReference type="InterPro" id="IPR056810">
    <property type="entry name" value="GNC1-like_N"/>
</dbReference>
<dbReference type="InterPro" id="IPR016024">
    <property type="entry name" value="ARM-type_fold"/>
</dbReference>
<accession>A0A9P7YYF0</accession>
<dbReference type="PANTHER" id="PTHR23346:SF7">
    <property type="entry name" value="STALLED RIBOSOME SENSOR GCN1"/>
    <property type="match status" value="1"/>
</dbReference>
<dbReference type="AlphaFoldDB" id="A0A9P7YYF0"/>
<dbReference type="Pfam" id="PF24916">
    <property type="entry name" value="HEAT_GCN1_fung"/>
    <property type="match status" value="1"/>
</dbReference>
<evidence type="ECO:0000313" key="6">
    <source>
        <dbReference type="Proteomes" id="UP000887226"/>
    </source>
</evidence>
<evidence type="ECO:0000259" key="3">
    <source>
        <dbReference type="Pfam" id="PF24916"/>
    </source>
</evidence>
<keyword evidence="6" id="KW-1185">Reference proteome</keyword>
<dbReference type="Proteomes" id="UP000887226">
    <property type="component" value="Unassembled WGS sequence"/>
</dbReference>
<evidence type="ECO:0000259" key="4">
    <source>
        <dbReference type="Pfam" id="PF24993"/>
    </source>
</evidence>
<dbReference type="GO" id="GO:0034198">
    <property type="term" value="P:cellular response to amino acid starvation"/>
    <property type="evidence" value="ECO:0007669"/>
    <property type="project" value="TreeGrafter"/>
</dbReference>
<gene>
    <name evidence="5" type="ORF">BJ878DRAFT_405706</name>
</gene>
<proteinExistence type="predicted"/>
<dbReference type="PANTHER" id="PTHR23346">
    <property type="entry name" value="TRANSLATIONAL ACTIVATOR GCN1-RELATED"/>
    <property type="match status" value="1"/>
</dbReference>
<comment type="caution">
    <text evidence="5">The sequence shown here is derived from an EMBL/GenBank/DDBJ whole genome shotgun (WGS) entry which is preliminary data.</text>
</comment>
<evidence type="ECO:0000313" key="5">
    <source>
        <dbReference type="EMBL" id="KAG9242002.1"/>
    </source>
</evidence>
<reference evidence="5" key="1">
    <citation type="journal article" date="2021" name="IMA Fungus">
        <title>Genomic characterization of three marine fungi, including Emericellopsis atlantica sp. nov. with signatures of a generalist lifestyle and marine biomass degradation.</title>
        <authorList>
            <person name="Hagestad O.C."/>
            <person name="Hou L."/>
            <person name="Andersen J.H."/>
            <person name="Hansen E.H."/>
            <person name="Altermark B."/>
            <person name="Li C."/>
            <person name="Kuhnert E."/>
            <person name="Cox R.J."/>
            <person name="Crous P.W."/>
            <person name="Spatafora J.W."/>
            <person name="Lail K."/>
            <person name="Amirebrahimi M."/>
            <person name="Lipzen A."/>
            <person name="Pangilinan J."/>
            <person name="Andreopoulos W."/>
            <person name="Hayes R.D."/>
            <person name="Ng V."/>
            <person name="Grigoriev I.V."/>
            <person name="Jackson S.A."/>
            <person name="Sutton T.D.S."/>
            <person name="Dobson A.D.W."/>
            <person name="Rama T."/>
        </authorList>
    </citation>
    <scope>NUCLEOTIDE SEQUENCE</scope>
    <source>
        <strain evidence="5">TRa3180A</strain>
    </source>
</reference>
<dbReference type="GO" id="GO:0019887">
    <property type="term" value="F:protein kinase regulator activity"/>
    <property type="evidence" value="ECO:0007669"/>
    <property type="project" value="TreeGrafter"/>
</dbReference>
<feature type="domain" description="GCN1-like HEAT repeats" evidence="3">
    <location>
        <begin position="932"/>
        <end position="987"/>
    </location>
</feature>
<dbReference type="GO" id="GO:0006417">
    <property type="term" value="P:regulation of translation"/>
    <property type="evidence" value="ECO:0007669"/>
    <property type="project" value="TreeGrafter"/>
</dbReference>
<dbReference type="SUPFAM" id="SSF48371">
    <property type="entry name" value="ARM repeat"/>
    <property type="match status" value="1"/>
</dbReference>
<organism evidence="5 6">
    <name type="scientific">Calycina marina</name>
    <dbReference type="NCBI Taxonomy" id="1763456"/>
    <lineage>
        <taxon>Eukaryota</taxon>
        <taxon>Fungi</taxon>
        <taxon>Dikarya</taxon>
        <taxon>Ascomycota</taxon>
        <taxon>Pezizomycotina</taxon>
        <taxon>Leotiomycetes</taxon>
        <taxon>Helotiales</taxon>
        <taxon>Pezizellaceae</taxon>
        <taxon>Calycina</taxon>
    </lineage>
</organism>
<evidence type="ECO:0008006" key="7">
    <source>
        <dbReference type="Google" id="ProtNLM"/>
    </source>
</evidence>
<dbReference type="Pfam" id="PF12074">
    <property type="entry name" value="Gcn1_N"/>
    <property type="match status" value="1"/>
</dbReference>
<evidence type="ECO:0000259" key="2">
    <source>
        <dbReference type="Pfam" id="PF12074"/>
    </source>
</evidence>
<evidence type="ECO:0000256" key="1">
    <source>
        <dbReference type="ARBA" id="ARBA00022737"/>
    </source>
</evidence>
<feature type="domain" description="Stalled ribosome sensor GCN1-like N-terminal" evidence="4">
    <location>
        <begin position="225"/>
        <end position="360"/>
    </location>
</feature>
<keyword evidence="1" id="KW-0677">Repeat</keyword>
<feature type="non-terminal residue" evidence="5">
    <location>
        <position position="987"/>
    </location>
</feature>